<gene>
    <name evidence="3" type="ORF">L873DRAFT_1674913</name>
</gene>
<dbReference type="EMBL" id="ML120370">
    <property type="protein sequence ID" value="RPB01968.1"/>
    <property type="molecule type" value="Genomic_DNA"/>
</dbReference>
<accession>A0A3N4JXL2</accession>
<dbReference type="AlphaFoldDB" id="A0A3N4JXL2"/>
<evidence type="ECO:0000313" key="4">
    <source>
        <dbReference type="Proteomes" id="UP000276215"/>
    </source>
</evidence>
<keyword evidence="4" id="KW-1185">Reference proteome</keyword>
<feature type="compositionally biased region" description="Polar residues" evidence="1">
    <location>
        <begin position="472"/>
        <end position="482"/>
    </location>
</feature>
<reference evidence="3 4" key="1">
    <citation type="journal article" date="2018" name="Nat. Ecol. Evol.">
        <title>Pezizomycetes genomes reveal the molecular basis of ectomycorrhizal truffle lifestyle.</title>
        <authorList>
            <person name="Murat C."/>
            <person name="Payen T."/>
            <person name="Noel B."/>
            <person name="Kuo A."/>
            <person name="Morin E."/>
            <person name="Chen J."/>
            <person name="Kohler A."/>
            <person name="Krizsan K."/>
            <person name="Balestrini R."/>
            <person name="Da Silva C."/>
            <person name="Montanini B."/>
            <person name="Hainaut M."/>
            <person name="Levati E."/>
            <person name="Barry K.W."/>
            <person name="Belfiori B."/>
            <person name="Cichocki N."/>
            <person name="Clum A."/>
            <person name="Dockter R.B."/>
            <person name="Fauchery L."/>
            <person name="Guy J."/>
            <person name="Iotti M."/>
            <person name="Le Tacon F."/>
            <person name="Lindquist E.A."/>
            <person name="Lipzen A."/>
            <person name="Malagnac F."/>
            <person name="Mello A."/>
            <person name="Molinier V."/>
            <person name="Miyauchi S."/>
            <person name="Poulain J."/>
            <person name="Riccioni C."/>
            <person name="Rubini A."/>
            <person name="Sitrit Y."/>
            <person name="Splivallo R."/>
            <person name="Traeger S."/>
            <person name="Wang M."/>
            <person name="Zifcakova L."/>
            <person name="Wipf D."/>
            <person name="Zambonelli A."/>
            <person name="Paolocci F."/>
            <person name="Nowrousian M."/>
            <person name="Ottonello S."/>
            <person name="Baldrian P."/>
            <person name="Spatafora J.W."/>
            <person name="Henrissat B."/>
            <person name="Nagy L.G."/>
            <person name="Aury J.M."/>
            <person name="Wincker P."/>
            <person name="Grigoriev I.V."/>
            <person name="Bonfante P."/>
            <person name="Martin F.M."/>
        </authorList>
    </citation>
    <scope>NUCLEOTIDE SEQUENCE [LARGE SCALE GENOMIC DNA]</scope>
    <source>
        <strain evidence="3 4">120613-1</strain>
    </source>
</reference>
<feature type="region of interest" description="Disordered" evidence="1">
    <location>
        <begin position="403"/>
        <end position="484"/>
    </location>
</feature>
<feature type="transmembrane region" description="Helical" evidence="2">
    <location>
        <begin position="91"/>
        <end position="116"/>
    </location>
</feature>
<keyword evidence="2" id="KW-0472">Membrane</keyword>
<organism evidence="3 4">
    <name type="scientific">Choiromyces venosus 120613-1</name>
    <dbReference type="NCBI Taxonomy" id="1336337"/>
    <lineage>
        <taxon>Eukaryota</taxon>
        <taxon>Fungi</taxon>
        <taxon>Dikarya</taxon>
        <taxon>Ascomycota</taxon>
        <taxon>Pezizomycotina</taxon>
        <taxon>Pezizomycetes</taxon>
        <taxon>Pezizales</taxon>
        <taxon>Tuberaceae</taxon>
        <taxon>Choiromyces</taxon>
    </lineage>
</organism>
<proteinExistence type="predicted"/>
<feature type="non-terminal residue" evidence="3">
    <location>
        <position position="1"/>
    </location>
</feature>
<evidence type="ECO:0000256" key="1">
    <source>
        <dbReference type="SAM" id="MobiDB-lite"/>
    </source>
</evidence>
<keyword evidence="2" id="KW-1133">Transmembrane helix</keyword>
<keyword evidence="2" id="KW-0812">Transmembrane</keyword>
<sequence length="594" mass="62746">YPDPPPLKPEERGIAADIQSNPDSGVSVGEDAEDHRDSGMVIIAPVGGIGAGQVMGENGGGGSGGLGNLDDGSGAAKEWKEKRWLGIKAKVIILGLGIGMMVLLSIGLGVGLGMGLRKSSSSNGPVTSISLFPTTEMPPSSEETGPPVSDPNNTFPDIKTGMAVLTPLILSEISSGCAVTPQDQSSPNFFNLGADLLWSCQNSPDKPLVWRFDPFPPKPSGVDMGTFPSHPDFLKGAEYGDGSWGGYMLSSLEGIIKFDDDGDMIIKDGNGQVEYSDGPGWRDGAQNPLFWHIPLAYYNTTVTPIINKRLRIRANNSSPVGKFANYKFGILYNKTVVLKQSAIDQTLAVLKNPEGTLKFADGTALGEGEIVWKCVWEKTLLDVEISINQPSLACLPKGFEGGSGPPGHGDDNCGWGDGRGDSGGFYDDRGALPTESPSGDPSGPPGGPPQSSFSAGNGDQFDPSVTALAIPTPTSLNSTAGSTDGYKFSDIPIAAKVKRGGPTLPYPLKITIEETRPTSKRLRRVMGMDLTDADPYGYDKLGEVKCTQMVVTRLGGLREFTDANGEGLVILKEQAPSRRKRDSTAGQCSCRWTS</sequence>
<evidence type="ECO:0000256" key="2">
    <source>
        <dbReference type="SAM" id="Phobius"/>
    </source>
</evidence>
<dbReference type="OrthoDB" id="5384459at2759"/>
<dbReference type="Proteomes" id="UP000276215">
    <property type="component" value="Unassembled WGS sequence"/>
</dbReference>
<evidence type="ECO:0000313" key="3">
    <source>
        <dbReference type="EMBL" id="RPB01968.1"/>
    </source>
</evidence>
<feature type="region of interest" description="Disordered" evidence="1">
    <location>
        <begin position="1"/>
        <end position="34"/>
    </location>
</feature>
<protein>
    <submittedName>
        <fullName evidence="3">Uncharacterized protein</fullName>
    </submittedName>
</protein>
<name>A0A3N4JXL2_9PEZI</name>